<dbReference type="InterPro" id="IPR036291">
    <property type="entry name" value="NAD(P)-bd_dom_sf"/>
</dbReference>
<dbReference type="FunFam" id="3.40.50.720:FF:000084">
    <property type="entry name" value="Short-chain dehydrogenase reductase"/>
    <property type="match status" value="1"/>
</dbReference>
<dbReference type="Pfam" id="PF13561">
    <property type="entry name" value="adh_short_C2"/>
    <property type="match status" value="1"/>
</dbReference>
<name>A0A1C3EH37_9PLAN</name>
<dbReference type="PRINTS" id="PR00081">
    <property type="entry name" value="GDHRDH"/>
</dbReference>
<dbReference type="Proteomes" id="UP000094828">
    <property type="component" value="Unassembled WGS sequence"/>
</dbReference>
<evidence type="ECO:0000256" key="2">
    <source>
        <dbReference type="ARBA" id="ARBA00023002"/>
    </source>
</evidence>
<dbReference type="InterPro" id="IPR002347">
    <property type="entry name" value="SDR_fam"/>
</dbReference>
<dbReference type="PANTHER" id="PTHR43639">
    <property type="entry name" value="OXIDOREDUCTASE, SHORT-CHAIN DEHYDROGENASE/REDUCTASE FAMILY (AFU_ORTHOLOGUE AFUA_5G02870)"/>
    <property type="match status" value="1"/>
</dbReference>
<dbReference type="CDD" id="cd05359">
    <property type="entry name" value="ChcA_like_SDR_c"/>
    <property type="match status" value="1"/>
</dbReference>
<keyword evidence="4" id="KW-1185">Reference proteome</keyword>
<protein>
    <submittedName>
        <fullName evidence="3">1-cyclohexenylcarbonyl CoA reductase</fullName>
    </submittedName>
</protein>
<evidence type="ECO:0000313" key="4">
    <source>
        <dbReference type="Proteomes" id="UP000094828"/>
    </source>
</evidence>
<comment type="caution">
    <text evidence="3">The sequence shown here is derived from an EMBL/GenBank/DDBJ whole genome shotgun (WGS) entry which is preliminary data.</text>
</comment>
<dbReference type="PANTHER" id="PTHR43639:SF1">
    <property type="entry name" value="SHORT-CHAIN DEHYDROGENASE_REDUCTASE FAMILY PROTEIN"/>
    <property type="match status" value="1"/>
</dbReference>
<dbReference type="GO" id="GO:0016491">
    <property type="term" value="F:oxidoreductase activity"/>
    <property type="evidence" value="ECO:0007669"/>
    <property type="project" value="UniProtKB-KW"/>
</dbReference>
<dbReference type="RefSeq" id="WP_068847069.1">
    <property type="nucleotide sequence ID" value="NZ_LYDR01000063.1"/>
</dbReference>
<evidence type="ECO:0000256" key="1">
    <source>
        <dbReference type="ARBA" id="ARBA00006484"/>
    </source>
</evidence>
<comment type="similarity">
    <text evidence="1">Belongs to the short-chain dehydrogenases/reductases (SDR) family.</text>
</comment>
<sequence length="254" mass="26993">MIDLTNKIALVSGASRGIGRATALQLARAGADVVINYVQSRDCADRVAEEIAAMGRRVAIVRADVSEQSDVQSMMEFVGNEFGRLDILVSNAASGGFRPLLAATPKNFEAAMNTNVRALLFLVQAAHPLLGQSVDRAKIVAISSHGSHMALPWYGLIGTSKAALESLIRHMALEFGDQGMNFNVVQAGLVPTDSTKMIPGSEVMFNARSSKTMMGDRQLEPEDVANAVLYLCSPLSDLVQGQVLIIDGGAAIHV</sequence>
<reference evidence="3 4" key="1">
    <citation type="submission" date="2016-05" db="EMBL/GenBank/DDBJ databases">
        <title>Genomic and physiological characterization of Planctopirus sp. isolated from fresh water lake.</title>
        <authorList>
            <person name="Subhash Y."/>
            <person name="Ramana C."/>
        </authorList>
    </citation>
    <scope>NUCLEOTIDE SEQUENCE [LARGE SCALE GENOMIC DNA]</scope>
    <source>
        <strain evidence="3 4">JC280</strain>
    </source>
</reference>
<dbReference type="SUPFAM" id="SSF51735">
    <property type="entry name" value="NAD(P)-binding Rossmann-fold domains"/>
    <property type="match status" value="1"/>
</dbReference>
<organism evidence="3 4">
    <name type="scientific">Planctopirus hydrillae</name>
    <dbReference type="NCBI Taxonomy" id="1841610"/>
    <lineage>
        <taxon>Bacteria</taxon>
        <taxon>Pseudomonadati</taxon>
        <taxon>Planctomycetota</taxon>
        <taxon>Planctomycetia</taxon>
        <taxon>Planctomycetales</taxon>
        <taxon>Planctomycetaceae</taxon>
        <taxon>Planctopirus</taxon>
    </lineage>
</organism>
<dbReference type="AlphaFoldDB" id="A0A1C3EH37"/>
<dbReference type="OrthoDB" id="9803333at2"/>
<proteinExistence type="inferred from homology"/>
<evidence type="ECO:0000313" key="3">
    <source>
        <dbReference type="EMBL" id="ODA32551.1"/>
    </source>
</evidence>
<gene>
    <name evidence="3" type="ORF">A6X21_19485</name>
</gene>
<dbReference type="EMBL" id="LYDR01000063">
    <property type="protein sequence ID" value="ODA32551.1"/>
    <property type="molecule type" value="Genomic_DNA"/>
</dbReference>
<keyword evidence="2" id="KW-0560">Oxidoreductase</keyword>
<dbReference type="Gene3D" id="3.40.50.720">
    <property type="entry name" value="NAD(P)-binding Rossmann-like Domain"/>
    <property type="match status" value="1"/>
</dbReference>
<accession>A0A1C3EH37</accession>
<dbReference type="STRING" id="1841610.A6X21_19485"/>